<evidence type="ECO:0000313" key="3">
    <source>
        <dbReference type="Proteomes" id="UP000666661"/>
    </source>
</evidence>
<dbReference type="InterPro" id="IPR002048">
    <property type="entry name" value="EF_hand_dom"/>
</dbReference>
<accession>A0ABS4B101</accession>
<proteinExistence type="predicted"/>
<name>A0ABS4B101_9GAMM</name>
<dbReference type="EMBL" id="JAGIQF010000001">
    <property type="protein sequence ID" value="MBP0601155.1"/>
    <property type="molecule type" value="Genomic_DNA"/>
</dbReference>
<keyword evidence="2" id="KW-0378">Hydrolase</keyword>
<dbReference type="Proteomes" id="UP000666661">
    <property type="component" value="Unassembled WGS sequence"/>
</dbReference>
<dbReference type="PROSITE" id="PS50222">
    <property type="entry name" value="EF_HAND_2"/>
    <property type="match status" value="1"/>
</dbReference>
<comment type="caution">
    <text evidence="2">The sequence shown here is derived from an EMBL/GenBank/DDBJ whole genome shotgun (WGS) entry which is preliminary data.</text>
</comment>
<gene>
    <name evidence="2" type="ORF">J8I01_01295</name>
</gene>
<organism evidence="2 3">
    <name type="scientific">Aeromonas sanarellii</name>
    <dbReference type="NCBI Taxonomy" id="633415"/>
    <lineage>
        <taxon>Bacteria</taxon>
        <taxon>Pseudomonadati</taxon>
        <taxon>Pseudomonadota</taxon>
        <taxon>Gammaproteobacteria</taxon>
        <taxon>Aeromonadales</taxon>
        <taxon>Aeromonadaceae</taxon>
        <taxon>Aeromonas</taxon>
    </lineage>
</organism>
<evidence type="ECO:0000313" key="2">
    <source>
        <dbReference type="EMBL" id="MBP0601155.1"/>
    </source>
</evidence>
<dbReference type="PROSITE" id="PS00018">
    <property type="entry name" value="EF_HAND_1"/>
    <property type="match status" value="1"/>
</dbReference>
<feature type="domain" description="EF-hand" evidence="1">
    <location>
        <begin position="530"/>
        <end position="552"/>
    </location>
</feature>
<evidence type="ECO:0000259" key="1">
    <source>
        <dbReference type="PROSITE" id="PS50222"/>
    </source>
</evidence>
<protein>
    <submittedName>
        <fullName evidence="2">Glycoside hydrolase family 19 protein</fullName>
    </submittedName>
</protein>
<dbReference type="RefSeq" id="WP_209791843.1">
    <property type="nucleotide sequence ID" value="NZ_JAGIQF010000001.1"/>
</dbReference>
<dbReference type="InterPro" id="IPR018247">
    <property type="entry name" value="EF_Hand_1_Ca_BS"/>
</dbReference>
<dbReference type="GO" id="GO:0016787">
    <property type="term" value="F:hydrolase activity"/>
    <property type="evidence" value="ECO:0007669"/>
    <property type="project" value="UniProtKB-KW"/>
</dbReference>
<dbReference type="InterPro" id="IPR023346">
    <property type="entry name" value="Lysozyme-like_dom_sf"/>
</dbReference>
<reference evidence="2 3" key="1">
    <citation type="submission" date="2021-03" db="EMBL/GenBank/DDBJ databases">
        <title>Plant growth promoting bacteria isolated from wild legumes nodules and trapping Phaseolus vulgaris L. nodules in the center and southern Mexico.</title>
        <authorList>
            <person name="Estrada P."/>
        </authorList>
    </citation>
    <scope>NUCLEOTIDE SEQUENCE [LARGE SCALE GENOMIC DNA]</scope>
    <source>
        <strain evidence="2 3">MaGu-431</strain>
    </source>
</reference>
<dbReference type="SUPFAM" id="SSF53955">
    <property type="entry name" value="Lysozyme-like"/>
    <property type="match status" value="1"/>
</dbReference>
<keyword evidence="3" id="KW-1185">Reference proteome</keyword>
<dbReference type="Gene3D" id="1.10.530.10">
    <property type="match status" value="1"/>
</dbReference>
<sequence length="887" mass="99540">MKILYPMQVGGGDAPKEVASLEEFIGMLNGEPGGTFLLGGNRIWHGGIHLSDKGGWHPGGAVRAIADGEIVAYRIASDPVAVTLEPEEGKPGEPIILHTSPSFCLVRHRYEATEEVSGQQQPKRNTLTFYCLYMHIACKNAYQGEPERHVLTGSGVAIYKATASLQFQKEDKLGTARKGAEVTLIGAPSERMNLNNEPYSYQLVSYATPKDDDPSAFYVASQFIKEERKIEPDWMMAKQDIPSLYPISRNSYLRKSKDQGEAVTAGLPKTSKVARTTTQPVVFSNMKEYLEIEVWEVAQGKLTDGKGNVVPNASKGDRYWVAKEMLGQPSDAVRHTPIVYDKVELRHTDPIPVKVGEVVGHWGEHETPKPTASGFVLNEDRKAIHMEIFVAESDKEALGKCISNEGKLAKGQEYLLLKEGEQVDTYKLTKENNKVGYSKVGAFGPLEAPKPINTQDIVTHGADKFVKVAEDQHVLISGDTRLVNQHEWARLGVTLVDGGSDPDGFLDKADTDGKEGGDFFSTLYKELVTDQDGDGSISADEIKAAMAEKMVADKVRKLFIKHESEWVKRGTWPRLEQELKNMPNLCKYVLEVTNKMAWIEQVAEVVGDTKPWFIHPTGMMELVGSQKGGFIFTLDIMKRIYTNFQSNNSKDNELQGIADELNEHIEFYQLDTPLKRTHFFAQILQETGPSLSTSEGENWSINALKGFAGGRNRRYPDGRLYADVHGYKRKDRRTGLYLKEDGSQISQLDKIEAFNTIYGNRPRDLGNGDYDTNDGWNFRGRGLKQVTGRYNYTTFNTWHRENQGMWPNDTLNAVLNPELLSEIKYATRSAAWFWIGQGTTKCFEFASEATDDAVNKITDIVNYHTDSRANRIAHFWRLWNEKVLHEN</sequence>